<dbReference type="GO" id="GO:0000428">
    <property type="term" value="C:DNA-directed RNA polymerase complex"/>
    <property type="evidence" value="ECO:0007669"/>
    <property type="project" value="UniProtKB-KW"/>
</dbReference>
<reference evidence="8" key="1">
    <citation type="submission" date="2013-08" db="EMBL/GenBank/DDBJ databases">
        <authorList>
            <person name="Mendez C."/>
            <person name="Richter M."/>
            <person name="Ferrer M."/>
            <person name="Sanchez J."/>
        </authorList>
    </citation>
    <scope>NUCLEOTIDE SEQUENCE</scope>
</reference>
<protein>
    <recommendedName>
        <fullName evidence="1">DNA-directed RNA polymerase</fullName>
        <ecNumber evidence="1">2.7.7.6</ecNumber>
    </recommendedName>
</protein>
<sequence>MGKASTIKAAKRLVEREGPEVWDILEEVIREHPVLLNRAPTLHRLGIQAFEPQLVEGKAIQLHPLVCTAFNADFDGDQMAVHVPLSLEAQLEARALMMASNNILSPANGDP</sequence>
<dbReference type="Gene3D" id="2.40.40.20">
    <property type="match status" value="1"/>
</dbReference>
<organism evidence="8">
    <name type="scientific">mine drainage metagenome</name>
    <dbReference type="NCBI Taxonomy" id="410659"/>
    <lineage>
        <taxon>unclassified sequences</taxon>
        <taxon>metagenomes</taxon>
        <taxon>ecological metagenomes</taxon>
    </lineage>
</organism>
<dbReference type="PANTHER" id="PTHR19376:SF54">
    <property type="entry name" value="DNA-DIRECTED RNA POLYMERASE SUBUNIT BETA"/>
    <property type="match status" value="1"/>
</dbReference>
<dbReference type="SUPFAM" id="SSF64484">
    <property type="entry name" value="beta and beta-prime subunits of DNA dependent RNA-polymerase"/>
    <property type="match status" value="1"/>
</dbReference>
<name>T1A8L5_9ZZZZ</name>
<keyword evidence="2" id="KW-0240">DNA-directed RNA polymerase</keyword>
<keyword evidence="4 8" id="KW-0548">Nucleotidyltransferase</keyword>
<dbReference type="AlphaFoldDB" id="T1A8L5"/>
<evidence type="ECO:0000313" key="8">
    <source>
        <dbReference type="EMBL" id="EQD53158.1"/>
    </source>
</evidence>
<dbReference type="GO" id="GO:0003677">
    <property type="term" value="F:DNA binding"/>
    <property type="evidence" value="ECO:0007669"/>
    <property type="project" value="InterPro"/>
</dbReference>
<dbReference type="GO" id="GO:0006351">
    <property type="term" value="P:DNA-templated transcription"/>
    <property type="evidence" value="ECO:0007669"/>
    <property type="project" value="InterPro"/>
</dbReference>
<dbReference type="SMART" id="SM00663">
    <property type="entry name" value="RPOLA_N"/>
    <property type="match status" value="1"/>
</dbReference>
<dbReference type="PANTHER" id="PTHR19376">
    <property type="entry name" value="DNA-DIRECTED RNA POLYMERASE"/>
    <property type="match status" value="1"/>
</dbReference>
<keyword evidence="3 8" id="KW-0808">Transferase</keyword>
<dbReference type="GO" id="GO:0003899">
    <property type="term" value="F:DNA-directed RNA polymerase activity"/>
    <property type="evidence" value="ECO:0007669"/>
    <property type="project" value="UniProtKB-EC"/>
</dbReference>
<evidence type="ECO:0000256" key="1">
    <source>
        <dbReference type="ARBA" id="ARBA00012418"/>
    </source>
</evidence>
<feature type="domain" description="RNA polymerase N-terminal" evidence="7">
    <location>
        <begin position="1"/>
        <end position="111"/>
    </location>
</feature>
<keyword evidence="5" id="KW-0804">Transcription</keyword>
<dbReference type="InterPro" id="IPR000722">
    <property type="entry name" value="RNA_pol_asu"/>
</dbReference>
<feature type="non-terminal residue" evidence="8">
    <location>
        <position position="111"/>
    </location>
</feature>
<comment type="caution">
    <text evidence="8">The sequence shown here is derived from an EMBL/GenBank/DDBJ whole genome shotgun (WGS) entry which is preliminary data.</text>
</comment>
<gene>
    <name evidence="8" type="ORF">B1A_12478</name>
</gene>
<dbReference type="EC" id="2.7.7.6" evidence="1"/>
<dbReference type="InterPro" id="IPR006592">
    <property type="entry name" value="RNA_pol_N"/>
</dbReference>
<dbReference type="EMBL" id="AUZX01009067">
    <property type="protein sequence ID" value="EQD53158.1"/>
    <property type="molecule type" value="Genomic_DNA"/>
</dbReference>
<evidence type="ECO:0000256" key="6">
    <source>
        <dbReference type="ARBA" id="ARBA00048552"/>
    </source>
</evidence>
<reference evidence="8" key="2">
    <citation type="journal article" date="2014" name="ISME J.">
        <title>Microbial stratification in low pH oxic and suboxic macroscopic growths along an acid mine drainage.</title>
        <authorList>
            <person name="Mendez-Garcia C."/>
            <person name="Mesa V."/>
            <person name="Sprenger R.R."/>
            <person name="Richter M."/>
            <person name="Diez M.S."/>
            <person name="Solano J."/>
            <person name="Bargiela R."/>
            <person name="Golyshina O.V."/>
            <person name="Manteca A."/>
            <person name="Ramos J.L."/>
            <person name="Gallego J.R."/>
            <person name="Llorente I."/>
            <person name="Martins Dos Santos V.A."/>
            <person name="Jensen O.N."/>
            <person name="Pelaez A.I."/>
            <person name="Sanchez J."/>
            <person name="Ferrer M."/>
        </authorList>
    </citation>
    <scope>NUCLEOTIDE SEQUENCE</scope>
</reference>
<accession>T1A8L5</accession>
<evidence type="ECO:0000256" key="2">
    <source>
        <dbReference type="ARBA" id="ARBA00022478"/>
    </source>
</evidence>
<evidence type="ECO:0000256" key="4">
    <source>
        <dbReference type="ARBA" id="ARBA00022695"/>
    </source>
</evidence>
<evidence type="ECO:0000256" key="5">
    <source>
        <dbReference type="ARBA" id="ARBA00023163"/>
    </source>
</evidence>
<comment type="catalytic activity">
    <reaction evidence="6">
        <text>RNA(n) + a ribonucleoside 5'-triphosphate = RNA(n+1) + diphosphate</text>
        <dbReference type="Rhea" id="RHEA:21248"/>
        <dbReference type="Rhea" id="RHEA-COMP:14527"/>
        <dbReference type="Rhea" id="RHEA-COMP:17342"/>
        <dbReference type="ChEBI" id="CHEBI:33019"/>
        <dbReference type="ChEBI" id="CHEBI:61557"/>
        <dbReference type="ChEBI" id="CHEBI:140395"/>
        <dbReference type="EC" id="2.7.7.6"/>
    </reaction>
</comment>
<dbReference type="Pfam" id="PF00623">
    <property type="entry name" value="RNA_pol_Rpb1_2"/>
    <property type="match status" value="1"/>
</dbReference>
<proteinExistence type="predicted"/>
<evidence type="ECO:0000256" key="3">
    <source>
        <dbReference type="ARBA" id="ARBA00022679"/>
    </source>
</evidence>
<dbReference type="InterPro" id="IPR045867">
    <property type="entry name" value="DNA-dir_RpoC_beta_prime"/>
</dbReference>
<evidence type="ECO:0000259" key="7">
    <source>
        <dbReference type="SMART" id="SM00663"/>
    </source>
</evidence>